<gene>
    <name evidence="2" type="ORF">HME9302_00156</name>
</gene>
<dbReference type="RefSeq" id="WP_115365413.1">
    <property type="nucleotide sequence ID" value="NZ_QBKA01000002.1"/>
</dbReference>
<organism evidence="2 3">
    <name type="scientific">Alteripontixanthobacter maritimus</name>
    <dbReference type="NCBI Taxonomy" id="2161824"/>
    <lineage>
        <taxon>Bacteria</taxon>
        <taxon>Pseudomonadati</taxon>
        <taxon>Pseudomonadota</taxon>
        <taxon>Alphaproteobacteria</taxon>
        <taxon>Sphingomonadales</taxon>
        <taxon>Erythrobacteraceae</taxon>
        <taxon>Alteripontixanthobacter</taxon>
    </lineage>
</organism>
<comment type="caution">
    <text evidence="2">The sequence shown here is derived from an EMBL/GenBank/DDBJ whole genome shotgun (WGS) entry which is preliminary data.</text>
</comment>
<dbReference type="Proteomes" id="UP000253727">
    <property type="component" value="Unassembled WGS sequence"/>
</dbReference>
<sequence length="84" mass="8792">MMSGSDHTPIKETGKAQSAYGNSRDAEGRSEQDVAKASGKDTGEEKPDVVDNSDTAIPGEVSGDPAARAQADAARPLYQPDEEE</sequence>
<dbReference type="EMBL" id="QBKA01000002">
    <property type="protein sequence ID" value="RDC58979.1"/>
    <property type="molecule type" value="Genomic_DNA"/>
</dbReference>
<evidence type="ECO:0000256" key="1">
    <source>
        <dbReference type="SAM" id="MobiDB-lite"/>
    </source>
</evidence>
<reference evidence="2 3" key="1">
    <citation type="submission" date="2018-04" db="EMBL/GenBank/DDBJ databases">
        <title>Altererythrobacter sp. HME9302 genome sequencing and assembly.</title>
        <authorList>
            <person name="Kang H."/>
            <person name="Kim H."/>
            <person name="Joh K."/>
        </authorList>
    </citation>
    <scope>NUCLEOTIDE SEQUENCE [LARGE SCALE GENOMIC DNA]</scope>
    <source>
        <strain evidence="2 3">HME9302</strain>
    </source>
</reference>
<feature type="compositionally biased region" description="Low complexity" evidence="1">
    <location>
        <begin position="64"/>
        <end position="76"/>
    </location>
</feature>
<feature type="region of interest" description="Disordered" evidence="1">
    <location>
        <begin position="1"/>
        <end position="84"/>
    </location>
</feature>
<protein>
    <submittedName>
        <fullName evidence="2">Uncharacterized protein</fullName>
    </submittedName>
</protein>
<evidence type="ECO:0000313" key="2">
    <source>
        <dbReference type="EMBL" id="RDC58979.1"/>
    </source>
</evidence>
<keyword evidence="3" id="KW-1185">Reference proteome</keyword>
<name>A0A369Q7S8_9SPHN</name>
<proteinExistence type="predicted"/>
<feature type="compositionally biased region" description="Basic and acidic residues" evidence="1">
    <location>
        <begin position="24"/>
        <end position="49"/>
    </location>
</feature>
<dbReference type="AlphaFoldDB" id="A0A369Q7S8"/>
<accession>A0A369Q7S8</accession>
<evidence type="ECO:0000313" key="3">
    <source>
        <dbReference type="Proteomes" id="UP000253727"/>
    </source>
</evidence>